<proteinExistence type="predicted"/>
<dbReference type="EMBL" id="BARS01033356">
    <property type="protein sequence ID" value="GAG25033.1"/>
    <property type="molecule type" value="Genomic_DNA"/>
</dbReference>
<accession>X0WKL6</accession>
<dbReference type="InterPro" id="IPR016187">
    <property type="entry name" value="CTDL_fold"/>
</dbReference>
<dbReference type="GO" id="GO:0120147">
    <property type="term" value="F:formylglycine-generating oxidase activity"/>
    <property type="evidence" value="ECO:0007669"/>
    <property type="project" value="TreeGrafter"/>
</dbReference>
<dbReference type="Gene3D" id="3.90.1580.10">
    <property type="entry name" value="paralog of FGE (formylglycine-generating enzyme)"/>
    <property type="match status" value="1"/>
</dbReference>
<evidence type="ECO:0000259" key="1">
    <source>
        <dbReference type="Pfam" id="PF03781"/>
    </source>
</evidence>
<dbReference type="InterPro" id="IPR051043">
    <property type="entry name" value="Sulfatase_Mod_Factor_Kinase"/>
</dbReference>
<dbReference type="AlphaFoldDB" id="X0WKL6"/>
<organism evidence="2">
    <name type="scientific">marine sediment metagenome</name>
    <dbReference type="NCBI Taxonomy" id="412755"/>
    <lineage>
        <taxon>unclassified sequences</taxon>
        <taxon>metagenomes</taxon>
        <taxon>ecological metagenomes</taxon>
    </lineage>
</organism>
<feature type="non-terminal residue" evidence="2">
    <location>
        <position position="1"/>
    </location>
</feature>
<comment type="caution">
    <text evidence="2">The sequence shown here is derived from an EMBL/GenBank/DDBJ whole genome shotgun (WGS) entry which is preliminary data.</text>
</comment>
<reference evidence="2" key="1">
    <citation type="journal article" date="2014" name="Front. Microbiol.">
        <title>High frequency of phylogenetically diverse reductive dehalogenase-homologous genes in deep subseafloor sedimentary metagenomes.</title>
        <authorList>
            <person name="Kawai M."/>
            <person name="Futagami T."/>
            <person name="Toyoda A."/>
            <person name="Takaki Y."/>
            <person name="Nishi S."/>
            <person name="Hori S."/>
            <person name="Arai W."/>
            <person name="Tsubouchi T."/>
            <person name="Morono Y."/>
            <person name="Uchiyama I."/>
            <person name="Ito T."/>
            <person name="Fujiyama A."/>
            <person name="Inagaki F."/>
            <person name="Takami H."/>
        </authorList>
    </citation>
    <scope>NUCLEOTIDE SEQUENCE</scope>
    <source>
        <strain evidence="2">Expedition CK06-06</strain>
    </source>
</reference>
<feature type="domain" description="Sulfatase-modifying factor enzyme-like" evidence="1">
    <location>
        <begin position="2"/>
        <end position="193"/>
    </location>
</feature>
<dbReference type="PANTHER" id="PTHR23150">
    <property type="entry name" value="SULFATASE MODIFYING FACTOR 1, 2"/>
    <property type="match status" value="1"/>
</dbReference>
<evidence type="ECO:0000313" key="2">
    <source>
        <dbReference type="EMBL" id="GAG25033.1"/>
    </source>
</evidence>
<sequence>YMQTTEVTQGQWRAVMGNNPSANKAFGDDCPVEQVSWNDVQAFIQKLNQKEETNKYRIPTEAEWEYACRAGSTTAFANGGIRATKLKCGFDPNLDVMGWYCYNSGNKTHPVARKNANAWGLYDMYGNVAEWCQDWFGNYPNDEVTDPNGPSSGSYRVMRGGVWYSFARDCRSASRYGSPPHYRFYYLGFRIAKMP</sequence>
<name>X0WKL6_9ZZZZ</name>
<dbReference type="InterPro" id="IPR042095">
    <property type="entry name" value="SUMF_sf"/>
</dbReference>
<dbReference type="Pfam" id="PF03781">
    <property type="entry name" value="FGE-sulfatase"/>
    <property type="match status" value="1"/>
</dbReference>
<dbReference type="PANTHER" id="PTHR23150:SF19">
    <property type="entry name" value="FORMYLGLYCINE-GENERATING ENZYME"/>
    <property type="match status" value="1"/>
</dbReference>
<gene>
    <name evidence="2" type="ORF">S01H1_51672</name>
</gene>
<dbReference type="SUPFAM" id="SSF56436">
    <property type="entry name" value="C-type lectin-like"/>
    <property type="match status" value="1"/>
</dbReference>
<protein>
    <recommendedName>
        <fullName evidence="1">Sulfatase-modifying factor enzyme-like domain-containing protein</fullName>
    </recommendedName>
</protein>
<dbReference type="InterPro" id="IPR005532">
    <property type="entry name" value="SUMF_dom"/>
</dbReference>